<dbReference type="Proteomes" id="UP000198984">
    <property type="component" value="Unassembled WGS sequence"/>
</dbReference>
<evidence type="ECO:0000256" key="4">
    <source>
        <dbReference type="ARBA" id="ARBA00069124"/>
    </source>
</evidence>
<protein>
    <recommendedName>
        <fullName evidence="4">Isoaspartyl peptidase</fullName>
    </recommendedName>
</protein>
<dbReference type="GO" id="GO:0006508">
    <property type="term" value="P:proteolysis"/>
    <property type="evidence" value="ECO:0007669"/>
    <property type="project" value="UniProtKB-KW"/>
</dbReference>
<feature type="binding site" evidence="6">
    <location>
        <begin position="271"/>
        <end position="274"/>
    </location>
    <ligand>
        <name>substrate</name>
    </ligand>
</feature>
<accession>A0A1H7ULY8</accession>
<keyword evidence="10" id="KW-1185">Reference proteome</keyword>
<evidence type="ECO:0000313" key="9">
    <source>
        <dbReference type="EMBL" id="SEL98013.1"/>
    </source>
</evidence>
<dbReference type="CDD" id="cd04701">
    <property type="entry name" value="Asparaginase_2"/>
    <property type="match status" value="1"/>
</dbReference>
<organism evidence="9 10">
    <name type="scientific">Chitinophaga rupis</name>
    <dbReference type="NCBI Taxonomy" id="573321"/>
    <lineage>
        <taxon>Bacteria</taxon>
        <taxon>Pseudomonadati</taxon>
        <taxon>Bacteroidota</taxon>
        <taxon>Chitinophagia</taxon>
        <taxon>Chitinophagales</taxon>
        <taxon>Chitinophagaceae</taxon>
        <taxon>Chitinophaga</taxon>
    </lineage>
</organism>
<feature type="active site" description="Nucleophile" evidence="5">
    <location>
        <position position="220"/>
    </location>
</feature>
<feature type="site" description="Cleavage; by autolysis" evidence="7">
    <location>
        <begin position="219"/>
        <end position="220"/>
    </location>
</feature>
<feature type="binding site" evidence="6">
    <location>
        <begin position="248"/>
        <end position="251"/>
    </location>
    <ligand>
        <name>substrate</name>
    </ligand>
</feature>
<keyword evidence="2" id="KW-0378">Hydrolase</keyword>
<dbReference type="Pfam" id="PF01112">
    <property type="entry name" value="Asparaginase_2"/>
    <property type="match status" value="1"/>
</dbReference>
<feature type="chain" id="PRO_5011657204" description="Isoaspartyl peptidase" evidence="8">
    <location>
        <begin position="20"/>
        <end position="354"/>
    </location>
</feature>
<dbReference type="AlphaFoldDB" id="A0A1H7ULY8"/>
<evidence type="ECO:0000256" key="8">
    <source>
        <dbReference type="SAM" id="SignalP"/>
    </source>
</evidence>
<dbReference type="EMBL" id="FOBB01000003">
    <property type="protein sequence ID" value="SEL98013.1"/>
    <property type="molecule type" value="Genomic_DNA"/>
</dbReference>
<keyword evidence="8" id="KW-0732">Signal</keyword>
<evidence type="ECO:0000256" key="3">
    <source>
        <dbReference type="ARBA" id="ARBA00022813"/>
    </source>
</evidence>
<dbReference type="SUPFAM" id="SSF56235">
    <property type="entry name" value="N-terminal nucleophile aminohydrolases (Ntn hydrolases)"/>
    <property type="match status" value="1"/>
</dbReference>
<proteinExistence type="predicted"/>
<dbReference type="GO" id="GO:0008233">
    <property type="term" value="F:peptidase activity"/>
    <property type="evidence" value="ECO:0007669"/>
    <property type="project" value="UniProtKB-KW"/>
</dbReference>
<dbReference type="FunFam" id="3.60.20.30:FF:000001">
    <property type="entry name" value="Isoaspartyl peptidase/L-asparaginase"/>
    <property type="match status" value="1"/>
</dbReference>
<dbReference type="Gene3D" id="3.60.20.30">
    <property type="entry name" value="(Glycosyl)asparaginase"/>
    <property type="match status" value="1"/>
</dbReference>
<dbReference type="GO" id="GO:0016811">
    <property type="term" value="F:hydrolase activity, acting on carbon-nitrogen (but not peptide) bonds, in linear amides"/>
    <property type="evidence" value="ECO:0007669"/>
    <property type="project" value="UniProtKB-ARBA"/>
</dbReference>
<evidence type="ECO:0000256" key="7">
    <source>
        <dbReference type="PIRSR" id="PIRSR600246-3"/>
    </source>
</evidence>
<evidence type="ECO:0000256" key="1">
    <source>
        <dbReference type="ARBA" id="ARBA00022670"/>
    </source>
</evidence>
<keyword evidence="1" id="KW-0645">Protease</keyword>
<evidence type="ECO:0000313" key="10">
    <source>
        <dbReference type="Proteomes" id="UP000198984"/>
    </source>
</evidence>
<dbReference type="RefSeq" id="WP_089912132.1">
    <property type="nucleotide sequence ID" value="NZ_FOBB01000003.1"/>
</dbReference>
<dbReference type="PANTHER" id="PTHR10188:SF6">
    <property type="entry name" value="N(4)-(BETA-N-ACETYLGLUCOSAMINYL)-L-ASPARAGINASE"/>
    <property type="match status" value="1"/>
</dbReference>
<dbReference type="OrthoDB" id="9780217at2"/>
<sequence length="354" mass="37526">MLSTFLATALLMTTGIHSAGTLPVNDTVTAKPKYVMVIHGGAGTILKSQMTPEKEQAYKTALELALRSGYTILQKGGSSLDAVEAAIRVMEDSPLFNAGKGAVFTHEGKNEMDAAIMNGKTLAAGSVAGVTVIRNPITAARAVMEKSQHVMLTGPGAEKFAKEAGLEIVDPSYFYTEERWKALQKVKAADENKTQLDHDADTTRKTSRLGIENKDNKFGTVGAVALDKQGNLAAATSTGGMTNKKYGRVGDAPVIGAGTYANNATCAISCTGWGEFFIRLCVAKTVSDLMEYRNETVQQAANELIMNKVPALGGDGGLIAIDKNGNIAMPFNTAGMYRGSVTEDGRIEVAIYKE</sequence>
<gene>
    <name evidence="9" type="ORF">SAMN04488505_10346</name>
</gene>
<evidence type="ECO:0000256" key="2">
    <source>
        <dbReference type="ARBA" id="ARBA00022801"/>
    </source>
</evidence>
<evidence type="ECO:0000256" key="5">
    <source>
        <dbReference type="PIRSR" id="PIRSR600246-1"/>
    </source>
</evidence>
<name>A0A1H7ULY8_9BACT</name>
<dbReference type="STRING" id="573321.SAMN04488505_10346"/>
<dbReference type="InterPro" id="IPR000246">
    <property type="entry name" value="Peptidase_T2"/>
</dbReference>
<dbReference type="InterPro" id="IPR029055">
    <property type="entry name" value="Ntn_hydrolases_N"/>
</dbReference>
<feature type="signal peptide" evidence="8">
    <location>
        <begin position="1"/>
        <end position="19"/>
    </location>
</feature>
<keyword evidence="3" id="KW-0068">Autocatalytic cleavage</keyword>
<evidence type="ECO:0000256" key="6">
    <source>
        <dbReference type="PIRSR" id="PIRSR600246-2"/>
    </source>
</evidence>
<dbReference type="PANTHER" id="PTHR10188">
    <property type="entry name" value="L-ASPARAGINASE"/>
    <property type="match status" value="1"/>
</dbReference>
<reference evidence="9 10" key="1">
    <citation type="submission" date="2016-10" db="EMBL/GenBank/DDBJ databases">
        <authorList>
            <person name="de Groot N.N."/>
        </authorList>
    </citation>
    <scope>NUCLEOTIDE SEQUENCE [LARGE SCALE GENOMIC DNA]</scope>
    <source>
        <strain evidence="9 10">DSM 21039</strain>
    </source>
</reference>